<dbReference type="Proteomes" id="UP001595923">
    <property type="component" value="Unassembled WGS sequence"/>
</dbReference>
<dbReference type="PANTHER" id="PTHR34613:SF1">
    <property type="entry name" value="SLL6017 PROTEIN"/>
    <property type="match status" value="1"/>
</dbReference>
<evidence type="ECO:0000313" key="2">
    <source>
        <dbReference type="Proteomes" id="UP001595923"/>
    </source>
</evidence>
<proteinExistence type="predicted"/>
<gene>
    <name evidence="1" type="ORF">ACFO4E_14860</name>
</gene>
<organism evidence="1 2">
    <name type="scientific">Nocardiopsis mangrovi</name>
    <dbReference type="NCBI Taxonomy" id="1179818"/>
    <lineage>
        <taxon>Bacteria</taxon>
        <taxon>Bacillati</taxon>
        <taxon>Actinomycetota</taxon>
        <taxon>Actinomycetes</taxon>
        <taxon>Streptosporangiales</taxon>
        <taxon>Nocardiopsidaceae</taxon>
        <taxon>Nocardiopsis</taxon>
    </lineage>
</organism>
<comment type="caution">
    <text evidence="1">The sequence shown here is derived from an EMBL/GenBank/DDBJ whole genome shotgun (WGS) entry which is preliminary data.</text>
</comment>
<name>A0ABV9E0Q0_9ACTN</name>
<reference evidence="2" key="1">
    <citation type="journal article" date="2019" name="Int. J. Syst. Evol. Microbiol.">
        <title>The Global Catalogue of Microorganisms (GCM) 10K type strain sequencing project: providing services to taxonomists for standard genome sequencing and annotation.</title>
        <authorList>
            <consortium name="The Broad Institute Genomics Platform"/>
            <consortium name="The Broad Institute Genome Sequencing Center for Infectious Disease"/>
            <person name="Wu L."/>
            <person name="Ma J."/>
        </authorList>
    </citation>
    <scope>NUCLEOTIDE SEQUENCE [LARGE SCALE GENOMIC DNA]</scope>
    <source>
        <strain evidence="2">XZYJ18</strain>
    </source>
</reference>
<dbReference type="RefSeq" id="WP_378574955.1">
    <property type="nucleotide sequence ID" value="NZ_JBHSFQ010000013.1"/>
</dbReference>
<evidence type="ECO:0008006" key="3">
    <source>
        <dbReference type="Google" id="ProtNLM"/>
    </source>
</evidence>
<protein>
    <recommendedName>
        <fullName evidence="3">DUF4365 domain-containing protein</fullName>
    </recommendedName>
</protein>
<dbReference type="PANTHER" id="PTHR34613">
    <property type="entry name" value="SLL0800 PROTEIN"/>
    <property type="match status" value="1"/>
</dbReference>
<keyword evidence="2" id="KW-1185">Reference proteome</keyword>
<accession>A0ABV9E0Q0</accession>
<dbReference type="EMBL" id="JBHSFQ010000013">
    <property type="protein sequence ID" value="MFC4563143.1"/>
    <property type="molecule type" value="Genomic_DNA"/>
</dbReference>
<sequence length="264" mass="28954">MAVDLFSRVAPRELPDFSRVRCESGDVTSIAPTELRADSVVVCEDGRGEPQLAIITEVQLNIAKGKRRSWPQYATNLHARLACPVALLVLTPDDSVAKWCAAPIDFGCGEVRPVALSLTGLKPFTDHEKVRRHPELAMLAAAGSRTDDRTALDALVPALRACIEASSTGYVEYVLTALPARAKKYLEAAMNLRIDGYETEAFKRPFLEGEMKSRAEDVLLVLEKRGIEISGEARTRIASCGDIDTLTLWLGRAVTADRVEELFE</sequence>
<evidence type="ECO:0000313" key="1">
    <source>
        <dbReference type="EMBL" id="MFC4563143.1"/>
    </source>
</evidence>